<dbReference type="Proteomes" id="UP000030143">
    <property type="component" value="Unassembled WGS sequence"/>
</dbReference>
<dbReference type="VEuPathDB" id="FungiDB:PEXP_001260"/>
<evidence type="ECO:0000313" key="3">
    <source>
        <dbReference type="Proteomes" id="UP000030143"/>
    </source>
</evidence>
<keyword evidence="3" id="KW-1185">Reference proteome</keyword>
<organism evidence="2 3">
    <name type="scientific">Penicillium expansum</name>
    <name type="common">Blue mold rot fungus</name>
    <dbReference type="NCBI Taxonomy" id="27334"/>
    <lineage>
        <taxon>Eukaryota</taxon>
        <taxon>Fungi</taxon>
        <taxon>Dikarya</taxon>
        <taxon>Ascomycota</taxon>
        <taxon>Pezizomycotina</taxon>
        <taxon>Eurotiomycetes</taxon>
        <taxon>Eurotiomycetidae</taxon>
        <taxon>Eurotiales</taxon>
        <taxon>Aspergillaceae</taxon>
        <taxon>Penicillium</taxon>
    </lineage>
</organism>
<dbReference type="HOGENOM" id="CLU_2705606_0_0_1"/>
<comment type="caution">
    <text evidence="2">The sequence shown here is derived from an EMBL/GenBank/DDBJ whole genome shotgun (WGS) entry which is preliminary data.</text>
</comment>
<dbReference type="AlphaFoldDB" id="A0A0A2K0J1"/>
<feature type="region of interest" description="Disordered" evidence="1">
    <location>
        <begin position="18"/>
        <end position="73"/>
    </location>
</feature>
<dbReference type="EMBL" id="JQFZ01000026">
    <property type="protein sequence ID" value="KGO62035.1"/>
    <property type="molecule type" value="Genomic_DNA"/>
</dbReference>
<evidence type="ECO:0000313" key="2">
    <source>
        <dbReference type="EMBL" id="KGO62035.1"/>
    </source>
</evidence>
<evidence type="ECO:0000256" key="1">
    <source>
        <dbReference type="SAM" id="MobiDB-lite"/>
    </source>
</evidence>
<dbReference type="GeneID" id="27674039"/>
<proteinExistence type="predicted"/>
<dbReference type="RefSeq" id="XP_016602687.1">
    <property type="nucleotide sequence ID" value="XM_016738620.1"/>
</dbReference>
<gene>
    <name evidence="2" type="ORF">PEX2_013430</name>
</gene>
<sequence>MTRSDFLAIFHTGPVIASDGIVQNDSPPCTLETTSDSTLKRKKKDFDPHSQNPAPRASFRPSSDNVCARMVRH</sequence>
<accession>A0A0A2K0J1</accession>
<reference evidence="2 3" key="1">
    <citation type="journal article" date="2015" name="Mol. Plant Microbe Interact.">
        <title>Genome, transcriptome, and functional analyses of Penicillium expansum provide new insights into secondary metabolism and pathogenicity.</title>
        <authorList>
            <person name="Ballester A.R."/>
            <person name="Marcet-Houben M."/>
            <person name="Levin E."/>
            <person name="Sela N."/>
            <person name="Selma-Lazaro C."/>
            <person name="Carmona L."/>
            <person name="Wisniewski M."/>
            <person name="Droby S."/>
            <person name="Gonzalez-Candelas L."/>
            <person name="Gabaldon T."/>
        </authorList>
    </citation>
    <scope>NUCLEOTIDE SEQUENCE [LARGE SCALE GENOMIC DNA]</scope>
    <source>
        <strain evidence="2 3">MD-8</strain>
    </source>
</reference>
<feature type="compositionally biased region" description="Polar residues" evidence="1">
    <location>
        <begin position="21"/>
        <end position="37"/>
    </location>
</feature>
<protein>
    <submittedName>
        <fullName evidence="2">Uncharacterized protein</fullName>
    </submittedName>
</protein>
<name>A0A0A2K0J1_PENEN</name>